<feature type="compositionally biased region" description="Acidic residues" evidence="1">
    <location>
        <begin position="52"/>
        <end position="64"/>
    </location>
</feature>
<sequence>MSSSSGLSALQRRQIAELQLLRSSVSPEEFHWRGTSQEIDQWDQALASSSDGDVEDGGTGDEDGSASSTSIPPFSAAISLRDEQPALWLDIDLPTSRQHDTQVAVRVQEEDRSRVKDFQLSRLRDEMARKQIESKEEEYPLFDLYTSLQDHLLSNPLDYLPKPEDKDKSTAPASSESQDSAPPPPSPVTLSRLIIWSHHLLSQIKRRQLSSWCTSLSVWGLLKTGYPGYLCFEGLQEDVKEIETNIKGMQWAAILVRDEESWVYQGEGGEEGALLACPLAKQFTGYQAAVQAKGKGEKVRTTCEEIETMKEIVDRLRSAGLPEDEVVDALGLRTKQH</sequence>
<dbReference type="InterPro" id="IPR059181">
    <property type="entry name" value="RWDD2A-B_C"/>
</dbReference>
<dbReference type="GeneID" id="37017100"/>
<evidence type="ECO:0000256" key="1">
    <source>
        <dbReference type="SAM" id="MobiDB-lite"/>
    </source>
</evidence>
<dbReference type="InterPro" id="IPR017359">
    <property type="entry name" value="Phi-like"/>
</dbReference>
<dbReference type="EMBL" id="KZ819321">
    <property type="protein sequence ID" value="PWN23485.1"/>
    <property type="molecule type" value="Genomic_DNA"/>
</dbReference>
<accession>A0A316UJT8</accession>
<gene>
    <name evidence="2" type="ORF">BCV69DRAFT_555</name>
</gene>
<evidence type="ECO:0000313" key="2">
    <source>
        <dbReference type="EMBL" id="PWN23485.1"/>
    </source>
</evidence>
<dbReference type="PANTHER" id="PTHR15955">
    <property type="entry name" value="RWD DOMAIN CONTAINING PROTEIN 2"/>
    <property type="match status" value="1"/>
</dbReference>
<protein>
    <submittedName>
        <fullName evidence="2">Uncharacterized protein</fullName>
    </submittedName>
</protein>
<keyword evidence="3" id="KW-1185">Reference proteome</keyword>
<dbReference type="STRING" id="1684307.A0A316UJT8"/>
<feature type="region of interest" description="Disordered" evidence="1">
    <location>
        <begin position="26"/>
        <end position="76"/>
    </location>
</feature>
<dbReference type="Proteomes" id="UP000245942">
    <property type="component" value="Unassembled WGS sequence"/>
</dbReference>
<name>A0A316UJT8_9BASI</name>
<dbReference type="AlphaFoldDB" id="A0A316UJT8"/>
<feature type="compositionally biased region" description="Polar residues" evidence="1">
    <location>
        <begin position="171"/>
        <end position="180"/>
    </location>
</feature>
<dbReference type="RefSeq" id="XP_025350645.1">
    <property type="nucleotide sequence ID" value="XM_025495366.1"/>
</dbReference>
<organism evidence="2 3">
    <name type="scientific">Pseudomicrostroma glucosiphilum</name>
    <dbReference type="NCBI Taxonomy" id="1684307"/>
    <lineage>
        <taxon>Eukaryota</taxon>
        <taxon>Fungi</taxon>
        <taxon>Dikarya</taxon>
        <taxon>Basidiomycota</taxon>
        <taxon>Ustilaginomycotina</taxon>
        <taxon>Exobasidiomycetes</taxon>
        <taxon>Microstromatales</taxon>
        <taxon>Microstromatales incertae sedis</taxon>
        <taxon>Pseudomicrostroma</taxon>
    </lineage>
</organism>
<dbReference type="CDD" id="cd24163">
    <property type="entry name" value="RWDD2_C"/>
    <property type="match status" value="1"/>
</dbReference>
<reference evidence="2 3" key="1">
    <citation type="journal article" date="2018" name="Mol. Biol. Evol.">
        <title>Broad Genomic Sampling Reveals a Smut Pathogenic Ancestry of the Fungal Clade Ustilaginomycotina.</title>
        <authorList>
            <person name="Kijpornyongpan T."/>
            <person name="Mondo S.J."/>
            <person name="Barry K."/>
            <person name="Sandor L."/>
            <person name="Lee J."/>
            <person name="Lipzen A."/>
            <person name="Pangilinan J."/>
            <person name="LaButti K."/>
            <person name="Hainaut M."/>
            <person name="Henrissat B."/>
            <person name="Grigoriev I.V."/>
            <person name="Spatafora J.W."/>
            <person name="Aime M.C."/>
        </authorList>
    </citation>
    <scope>NUCLEOTIDE SEQUENCE [LARGE SCALE GENOMIC DNA]</scope>
    <source>
        <strain evidence="2 3">MCA 4718</strain>
    </source>
</reference>
<feature type="region of interest" description="Disordered" evidence="1">
    <location>
        <begin position="156"/>
        <end position="187"/>
    </location>
</feature>
<proteinExistence type="predicted"/>
<dbReference type="PANTHER" id="PTHR15955:SF8">
    <property type="entry name" value="RWD DOMAIN-CONTAINING PROTEIN 2B-RELATED"/>
    <property type="match status" value="1"/>
</dbReference>
<evidence type="ECO:0000313" key="3">
    <source>
        <dbReference type="Proteomes" id="UP000245942"/>
    </source>
</evidence>
<dbReference type="OrthoDB" id="432412at2759"/>